<dbReference type="SUPFAM" id="SSF55174">
    <property type="entry name" value="Alpha-L RNA-binding motif"/>
    <property type="match status" value="1"/>
</dbReference>
<dbReference type="GO" id="GO:0019843">
    <property type="term" value="F:rRNA binding"/>
    <property type="evidence" value="ECO:0007669"/>
    <property type="project" value="InterPro"/>
</dbReference>
<reference evidence="4" key="1">
    <citation type="submission" date="2018-05" db="EMBL/GenBank/DDBJ databases">
        <authorList>
            <person name="Lanie J.A."/>
            <person name="Ng W.-L."/>
            <person name="Kazmierczak K.M."/>
            <person name="Andrzejewski T.M."/>
            <person name="Davidsen T.M."/>
            <person name="Wayne K.J."/>
            <person name="Tettelin H."/>
            <person name="Glass J.I."/>
            <person name="Rusch D."/>
            <person name="Podicherti R."/>
            <person name="Tsui H.-C.T."/>
            <person name="Winkler M.E."/>
        </authorList>
    </citation>
    <scope>NUCLEOTIDE SEQUENCE</scope>
</reference>
<evidence type="ECO:0000259" key="3">
    <source>
        <dbReference type="Pfam" id="PF00163"/>
    </source>
</evidence>
<feature type="region of interest" description="Disordered" evidence="2">
    <location>
        <begin position="1"/>
        <end position="45"/>
    </location>
</feature>
<dbReference type="AlphaFoldDB" id="A0A383AET0"/>
<dbReference type="Gene3D" id="1.10.1050.10">
    <property type="entry name" value="Ribosomal Protein S4 Delta 41, Chain A, domain 1"/>
    <property type="match status" value="1"/>
</dbReference>
<name>A0A383AET0_9ZZZZ</name>
<dbReference type="InterPro" id="IPR001912">
    <property type="entry name" value="Ribosomal_uS4_N"/>
</dbReference>
<feature type="non-terminal residue" evidence="4">
    <location>
        <position position="45"/>
    </location>
</feature>
<organism evidence="4">
    <name type="scientific">marine metagenome</name>
    <dbReference type="NCBI Taxonomy" id="408172"/>
    <lineage>
        <taxon>unclassified sequences</taxon>
        <taxon>metagenomes</taxon>
        <taxon>ecological metagenomes</taxon>
    </lineage>
</organism>
<gene>
    <name evidence="4" type="ORF">METZ01_LOCUS458964</name>
</gene>
<evidence type="ECO:0000256" key="1">
    <source>
        <dbReference type="ARBA" id="ARBA00007465"/>
    </source>
</evidence>
<sequence length="45" mass="5234">MSRYRGPRLRVTRRLGELPGLTRKASKKSNPPGQHGQARRKRSEY</sequence>
<dbReference type="Pfam" id="PF00163">
    <property type="entry name" value="Ribosomal_S4"/>
    <property type="match status" value="1"/>
</dbReference>
<accession>A0A383AET0</accession>
<evidence type="ECO:0000313" key="4">
    <source>
        <dbReference type="EMBL" id="SVE06110.1"/>
    </source>
</evidence>
<feature type="compositionally biased region" description="Basic residues" evidence="2">
    <location>
        <begin position="1"/>
        <end position="13"/>
    </location>
</feature>
<proteinExistence type="inferred from homology"/>
<evidence type="ECO:0000256" key="2">
    <source>
        <dbReference type="SAM" id="MobiDB-lite"/>
    </source>
</evidence>
<dbReference type="EMBL" id="UINC01191454">
    <property type="protein sequence ID" value="SVE06110.1"/>
    <property type="molecule type" value="Genomic_DNA"/>
</dbReference>
<protein>
    <recommendedName>
        <fullName evidence="3">Small ribosomal subunit protein uS4 N-terminal domain-containing protein</fullName>
    </recommendedName>
</protein>
<comment type="similarity">
    <text evidence="1">Belongs to the universal ribosomal protein uS4 family.</text>
</comment>
<feature type="domain" description="Small ribosomal subunit protein uS4 N-terminal" evidence="3">
    <location>
        <begin position="3"/>
        <end position="45"/>
    </location>
</feature>